<dbReference type="SUPFAM" id="SSF51905">
    <property type="entry name" value="FAD/NAD(P)-binding domain"/>
    <property type="match status" value="1"/>
</dbReference>
<comment type="subunit">
    <text evidence="5">Homodimer.</text>
</comment>
<sequence>MLHGGARPRPPRGAQRGCCRCPPGRRSYPPDRAREAGASQAKASTRPRLRGSGALCYAPVPSEARVGLGENEANVIWDTLIIGAGPAGLSAALFTRMRRMSTLLLDTAVAGGQLASLYPKKPVHDYPSYTYVMGEDLGKNFVDQANHMGAQIHEREHVTMIRRDEEQNLIRVNSTKAEYEARSVIVATGGGAFEPRKINKPGEVELKGKGLFYGMPDVEASKGKRILVIGGGDSALESALSVKDVADVTLIHMLDKWQGMDTYVEEIKESKIKPMLETETVEIRGDGKVQMVVVKNKKTEETQELPIDLVSINIGFLMDTKIIRSWGLDLEGNQIKVDNIMNTNIKGVLSCGDIATYPGKYKLLITACSEGAAAANTAYIYVKAPKKFTVGELYAAPKEEGDTQPKASETPA</sequence>
<keyword evidence="3 5" id="KW-0521">NADP</keyword>
<dbReference type="PANTHER" id="PTHR48105">
    <property type="entry name" value="THIOREDOXIN REDUCTASE 1-RELATED-RELATED"/>
    <property type="match status" value="1"/>
</dbReference>
<feature type="region of interest" description="Disordered" evidence="6">
    <location>
        <begin position="1"/>
        <end position="47"/>
    </location>
</feature>
<dbReference type="InterPro" id="IPR050097">
    <property type="entry name" value="Ferredoxin-NADP_redctase_2"/>
</dbReference>
<dbReference type="GO" id="GO:0050660">
    <property type="term" value="F:flavin adenine dinucleotide binding"/>
    <property type="evidence" value="ECO:0007669"/>
    <property type="project" value="UniProtKB-UniRule"/>
</dbReference>
<feature type="compositionally biased region" description="Low complexity" evidence="6">
    <location>
        <begin position="1"/>
        <end position="26"/>
    </location>
</feature>
<dbReference type="PRINTS" id="PR00368">
    <property type="entry name" value="FADPNR"/>
</dbReference>
<comment type="similarity">
    <text evidence="5">Belongs to the ferredoxin--NADP reductase type 2 family.</text>
</comment>
<evidence type="ECO:0000259" key="7">
    <source>
        <dbReference type="Pfam" id="PF07992"/>
    </source>
</evidence>
<feature type="binding site" evidence="5">
    <location>
        <position position="118"/>
    </location>
    <ligand>
        <name>FAD</name>
        <dbReference type="ChEBI" id="CHEBI:57692"/>
    </ligand>
</feature>
<keyword evidence="2 5" id="KW-0274">FAD</keyword>
<feature type="domain" description="FAD/NAD(P)-binding" evidence="7">
    <location>
        <begin position="78"/>
        <end position="371"/>
    </location>
</feature>
<dbReference type="InterPro" id="IPR023753">
    <property type="entry name" value="FAD/NAD-binding_dom"/>
</dbReference>
<evidence type="ECO:0000256" key="6">
    <source>
        <dbReference type="SAM" id="MobiDB-lite"/>
    </source>
</evidence>
<dbReference type="EC" id="1.18.1.2" evidence="5"/>
<evidence type="ECO:0000256" key="4">
    <source>
        <dbReference type="ARBA" id="ARBA00023002"/>
    </source>
</evidence>
<reference evidence="8 9" key="1">
    <citation type="journal article" date="2019" name="Nat. Microbiol.">
        <title>Mediterranean grassland soil C-N compound turnover is dependent on rainfall and depth, and is mediated by genomically divergent microorganisms.</title>
        <authorList>
            <person name="Diamond S."/>
            <person name="Andeer P.F."/>
            <person name="Li Z."/>
            <person name="Crits-Christoph A."/>
            <person name="Burstein D."/>
            <person name="Anantharaman K."/>
            <person name="Lane K.R."/>
            <person name="Thomas B.C."/>
            <person name="Pan C."/>
            <person name="Northen T.R."/>
            <person name="Banfield J.F."/>
        </authorList>
    </citation>
    <scope>NUCLEOTIDE SEQUENCE [LARGE SCALE GENOMIC DNA]</scope>
    <source>
        <strain evidence="8">WS_5</strain>
    </source>
</reference>
<feature type="binding site" evidence="5">
    <location>
        <position position="158"/>
    </location>
    <ligand>
        <name>FAD</name>
        <dbReference type="ChEBI" id="CHEBI:57692"/>
    </ligand>
</feature>
<dbReference type="HAMAP" id="MF_01685">
    <property type="entry name" value="FENR2"/>
    <property type="match status" value="1"/>
</dbReference>
<evidence type="ECO:0000256" key="5">
    <source>
        <dbReference type="HAMAP-Rule" id="MF_01685"/>
    </source>
</evidence>
<dbReference type="Proteomes" id="UP000320913">
    <property type="component" value="Unassembled WGS sequence"/>
</dbReference>
<evidence type="ECO:0000256" key="3">
    <source>
        <dbReference type="ARBA" id="ARBA00022857"/>
    </source>
</evidence>
<name>A0A538T0V7_UNCEI</name>
<feature type="binding site" evidence="5">
    <location>
        <position position="106"/>
    </location>
    <ligand>
        <name>FAD</name>
        <dbReference type="ChEBI" id="CHEBI:57692"/>
    </ligand>
</feature>
<accession>A0A538T0V7</accession>
<dbReference type="AlphaFoldDB" id="A0A538T0V7"/>
<evidence type="ECO:0000256" key="1">
    <source>
        <dbReference type="ARBA" id="ARBA00022630"/>
    </source>
</evidence>
<evidence type="ECO:0000256" key="2">
    <source>
        <dbReference type="ARBA" id="ARBA00022827"/>
    </source>
</evidence>
<keyword evidence="1 5" id="KW-0285">Flavoprotein</keyword>
<feature type="binding site" evidence="5">
    <location>
        <position position="193"/>
    </location>
    <ligand>
        <name>FAD</name>
        <dbReference type="ChEBI" id="CHEBI:57692"/>
    </ligand>
</feature>
<comment type="caution">
    <text evidence="5">Lacks conserved residue(s) required for the propagation of feature annotation.</text>
</comment>
<feature type="binding site" evidence="5">
    <location>
        <position position="353"/>
    </location>
    <ligand>
        <name>FAD</name>
        <dbReference type="ChEBI" id="CHEBI:57692"/>
    </ligand>
</feature>
<gene>
    <name evidence="8" type="ORF">E6K75_07335</name>
</gene>
<comment type="cofactor">
    <cofactor evidence="5">
        <name>FAD</name>
        <dbReference type="ChEBI" id="CHEBI:57692"/>
    </cofactor>
    <text evidence="5">Binds 1 FAD per subunit.</text>
</comment>
<evidence type="ECO:0000313" key="8">
    <source>
        <dbReference type="EMBL" id="TMQ57154.1"/>
    </source>
</evidence>
<dbReference type="InterPro" id="IPR022890">
    <property type="entry name" value="Fd--NADP_Rdtase_type_2"/>
</dbReference>
<dbReference type="PRINTS" id="PR00469">
    <property type="entry name" value="PNDRDTASEII"/>
</dbReference>
<keyword evidence="4 5" id="KW-0560">Oxidoreductase</keyword>
<evidence type="ECO:0000313" key="9">
    <source>
        <dbReference type="Proteomes" id="UP000320913"/>
    </source>
</evidence>
<feature type="binding site" evidence="5">
    <location>
        <position position="113"/>
    </location>
    <ligand>
        <name>FAD</name>
        <dbReference type="ChEBI" id="CHEBI:57692"/>
    </ligand>
</feature>
<proteinExistence type="inferred from homology"/>
<protein>
    <recommendedName>
        <fullName evidence="5">Ferredoxin--NADP reductase</fullName>
        <shortName evidence="5">FNR</shortName>
        <shortName evidence="5">Fd-NADP(+) reductase</shortName>
        <ecNumber evidence="5">1.18.1.2</ecNumber>
    </recommendedName>
</protein>
<dbReference type="Gene3D" id="3.50.50.60">
    <property type="entry name" value="FAD/NAD(P)-binding domain"/>
    <property type="match status" value="2"/>
</dbReference>
<dbReference type="EMBL" id="VBOV01000176">
    <property type="protein sequence ID" value="TMQ57154.1"/>
    <property type="molecule type" value="Genomic_DNA"/>
</dbReference>
<dbReference type="InterPro" id="IPR036188">
    <property type="entry name" value="FAD/NAD-bd_sf"/>
</dbReference>
<dbReference type="GO" id="GO:0050661">
    <property type="term" value="F:NADP binding"/>
    <property type="evidence" value="ECO:0007669"/>
    <property type="project" value="UniProtKB-UniRule"/>
</dbReference>
<dbReference type="GO" id="GO:0004324">
    <property type="term" value="F:ferredoxin-NADP+ reductase activity"/>
    <property type="evidence" value="ECO:0007669"/>
    <property type="project" value="UniProtKB-UniRule"/>
</dbReference>
<dbReference type="Pfam" id="PF07992">
    <property type="entry name" value="Pyr_redox_2"/>
    <property type="match status" value="1"/>
</dbReference>
<organism evidence="8 9">
    <name type="scientific">Eiseniibacteriota bacterium</name>
    <dbReference type="NCBI Taxonomy" id="2212470"/>
    <lineage>
        <taxon>Bacteria</taxon>
        <taxon>Candidatus Eiseniibacteriota</taxon>
    </lineage>
</organism>
<comment type="caution">
    <text evidence="8">The sequence shown here is derived from an EMBL/GenBank/DDBJ whole genome shotgun (WGS) entry which is preliminary data.</text>
</comment>
<comment type="catalytic activity">
    <reaction evidence="5">
        <text>2 reduced [2Fe-2S]-[ferredoxin] + NADP(+) + H(+) = 2 oxidized [2Fe-2S]-[ferredoxin] + NADPH</text>
        <dbReference type="Rhea" id="RHEA:20125"/>
        <dbReference type="Rhea" id="RHEA-COMP:10000"/>
        <dbReference type="Rhea" id="RHEA-COMP:10001"/>
        <dbReference type="ChEBI" id="CHEBI:15378"/>
        <dbReference type="ChEBI" id="CHEBI:33737"/>
        <dbReference type="ChEBI" id="CHEBI:33738"/>
        <dbReference type="ChEBI" id="CHEBI:57783"/>
        <dbReference type="ChEBI" id="CHEBI:58349"/>
        <dbReference type="EC" id="1.18.1.2"/>
    </reaction>
</comment>